<name>A0A4Q7VA30_9BURK</name>
<comment type="caution">
    <text evidence="1">The sequence shown here is derived from an EMBL/GenBank/DDBJ whole genome shotgun (WGS) entry which is preliminary data.</text>
</comment>
<sequence length="93" mass="10452">MTNTIQKTEGKFRADASVAYRSKDSRLIGLQHFEQTLSKCGACTTRYEHRRSSRLPLAAMVYTDRGLNKTPQRPAQSGLCTTMLIILNKSAIF</sequence>
<dbReference type="EMBL" id="SHKO01000003">
    <property type="protein sequence ID" value="RZT92587.1"/>
    <property type="molecule type" value="Genomic_DNA"/>
</dbReference>
<evidence type="ECO:0000313" key="2">
    <source>
        <dbReference type="Proteomes" id="UP000293398"/>
    </source>
</evidence>
<evidence type="ECO:0000313" key="1">
    <source>
        <dbReference type="EMBL" id="RZT92587.1"/>
    </source>
</evidence>
<dbReference type="Proteomes" id="UP000293398">
    <property type="component" value="Unassembled WGS sequence"/>
</dbReference>
<gene>
    <name evidence="1" type="ORF">EV681_3341</name>
</gene>
<proteinExistence type="predicted"/>
<keyword evidence="2" id="KW-1185">Reference proteome</keyword>
<dbReference type="AlphaFoldDB" id="A0A4Q7VA30"/>
<accession>A0A4Q7VA30</accession>
<protein>
    <submittedName>
        <fullName evidence="1">Uncharacterized protein</fullName>
    </submittedName>
</protein>
<reference evidence="1 2" key="1">
    <citation type="submission" date="2019-02" db="EMBL/GenBank/DDBJ databases">
        <title>Genomic Encyclopedia of Type Strains, Phase IV (KMG-IV): sequencing the most valuable type-strain genomes for metagenomic binning, comparative biology and taxonomic classification.</title>
        <authorList>
            <person name="Goeker M."/>
        </authorList>
    </citation>
    <scope>NUCLEOTIDE SEQUENCE [LARGE SCALE GENOMIC DNA]</scope>
    <source>
        <strain evidence="1 2">DSM 23814</strain>
    </source>
</reference>
<organism evidence="1 2">
    <name type="scientific">Advenella incenata</name>
    <dbReference type="NCBI Taxonomy" id="267800"/>
    <lineage>
        <taxon>Bacteria</taxon>
        <taxon>Pseudomonadati</taxon>
        <taxon>Pseudomonadota</taxon>
        <taxon>Betaproteobacteria</taxon>
        <taxon>Burkholderiales</taxon>
        <taxon>Alcaligenaceae</taxon>
    </lineage>
</organism>